<feature type="compositionally biased region" description="Low complexity" evidence="2">
    <location>
        <begin position="451"/>
        <end position="461"/>
    </location>
</feature>
<accession>A0A9P6H954</accession>
<feature type="compositionally biased region" description="Polar residues" evidence="2">
    <location>
        <begin position="118"/>
        <end position="127"/>
    </location>
</feature>
<feature type="compositionally biased region" description="Polar residues" evidence="2">
    <location>
        <begin position="302"/>
        <end position="311"/>
    </location>
</feature>
<keyword evidence="4" id="KW-1185">Reference proteome</keyword>
<feature type="compositionally biased region" description="Polar residues" evidence="2">
    <location>
        <begin position="47"/>
        <end position="61"/>
    </location>
</feature>
<dbReference type="EMBL" id="WIUZ02000013">
    <property type="protein sequence ID" value="KAF9781716.1"/>
    <property type="molecule type" value="Genomic_DNA"/>
</dbReference>
<feature type="compositionally biased region" description="Basic and acidic residues" evidence="2">
    <location>
        <begin position="312"/>
        <end position="322"/>
    </location>
</feature>
<name>A0A9P6H954_9AGAM</name>
<feature type="coiled-coil region" evidence="1">
    <location>
        <begin position="479"/>
        <end position="517"/>
    </location>
</feature>
<feature type="compositionally biased region" description="Polar residues" evidence="2">
    <location>
        <begin position="88"/>
        <end position="106"/>
    </location>
</feature>
<dbReference type="AlphaFoldDB" id="A0A9P6H954"/>
<sequence>MGFFSSSKTELRAPEHGHALANAANVIRSRFYGKGKERERTAFKNLGNESLPQDRGSSAGHNTLFPGRDAFNKSFGRASGRKVKTNIPAASSTPTSSGNAPSTSSLLVPGPRAALQPSPRQKSRTSADTITMTLAQRLGELATANEQGLLDDDEYRLLRANLFERFTHASTVPSEAPIVRLSVSSHQNSHIPSPSLLSSRPASVQSKASIVSTFSGLLRRVSSSSRRLNPSSGSQPPTSSDSMIPPPTSAPVQSRTFSRHLLRREASDSSLGSEISVYRIGEYQRGGTPTSRKSSHNPPPSSYSFKSATHTPTRDVKRRPPLDEIDLNGEHTQSVKELRTEIEAVEAEGRRLLDAFNGLELSTLTKRQRRPIPLQVSSETDSGSTHSGRSASLRGPRQMATNQSSQPLVSQPITLSRKNSLSSMSSRGRSINGSHYPLPSTTSSNSLGRFGTSTSTGSTPSVNNFSALETVEEAGDPALAMLESEMADIRRRRAEVVARYEAKLELLRAKLKGAEMHEKLLKR</sequence>
<evidence type="ECO:0000256" key="2">
    <source>
        <dbReference type="SAM" id="MobiDB-lite"/>
    </source>
</evidence>
<evidence type="ECO:0000313" key="4">
    <source>
        <dbReference type="Proteomes" id="UP000736335"/>
    </source>
</evidence>
<dbReference type="OrthoDB" id="3367070at2759"/>
<reference evidence="3" key="1">
    <citation type="journal article" date="2020" name="Nat. Commun.">
        <title>Large-scale genome sequencing of mycorrhizal fungi provides insights into the early evolution of symbiotic traits.</title>
        <authorList>
            <person name="Miyauchi S."/>
            <person name="Kiss E."/>
            <person name="Kuo A."/>
            <person name="Drula E."/>
            <person name="Kohler A."/>
            <person name="Sanchez-Garcia M."/>
            <person name="Morin E."/>
            <person name="Andreopoulos B."/>
            <person name="Barry K.W."/>
            <person name="Bonito G."/>
            <person name="Buee M."/>
            <person name="Carver A."/>
            <person name="Chen C."/>
            <person name="Cichocki N."/>
            <person name="Clum A."/>
            <person name="Culley D."/>
            <person name="Crous P.W."/>
            <person name="Fauchery L."/>
            <person name="Girlanda M."/>
            <person name="Hayes R.D."/>
            <person name="Keri Z."/>
            <person name="LaButti K."/>
            <person name="Lipzen A."/>
            <person name="Lombard V."/>
            <person name="Magnuson J."/>
            <person name="Maillard F."/>
            <person name="Murat C."/>
            <person name="Nolan M."/>
            <person name="Ohm R.A."/>
            <person name="Pangilinan J."/>
            <person name="Pereira M.F."/>
            <person name="Perotto S."/>
            <person name="Peter M."/>
            <person name="Pfister S."/>
            <person name="Riley R."/>
            <person name="Sitrit Y."/>
            <person name="Stielow J.B."/>
            <person name="Szollosi G."/>
            <person name="Zifcakova L."/>
            <person name="Stursova M."/>
            <person name="Spatafora J.W."/>
            <person name="Tedersoo L."/>
            <person name="Vaario L.M."/>
            <person name="Yamada A."/>
            <person name="Yan M."/>
            <person name="Wang P."/>
            <person name="Xu J."/>
            <person name="Bruns T."/>
            <person name="Baldrian P."/>
            <person name="Vilgalys R."/>
            <person name="Dunand C."/>
            <person name="Henrissat B."/>
            <person name="Grigoriev I.V."/>
            <person name="Hibbett D."/>
            <person name="Nagy L.G."/>
            <person name="Martin F.M."/>
        </authorList>
    </citation>
    <scope>NUCLEOTIDE SEQUENCE</scope>
    <source>
        <strain evidence="3">UH-Tt-Lm1</strain>
    </source>
</reference>
<gene>
    <name evidence="3" type="ORF">BJ322DRAFT_1077792</name>
</gene>
<dbReference type="Proteomes" id="UP000736335">
    <property type="component" value="Unassembled WGS sequence"/>
</dbReference>
<proteinExistence type="predicted"/>
<comment type="caution">
    <text evidence="3">The sequence shown here is derived from an EMBL/GenBank/DDBJ whole genome shotgun (WGS) entry which is preliminary data.</text>
</comment>
<protein>
    <submittedName>
        <fullName evidence="3">Uncharacterized protein</fullName>
    </submittedName>
</protein>
<evidence type="ECO:0000313" key="3">
    <source>
        <dbReference type="EMBL" id="KAF9781716.1"/>
    </source>
</evidence>
<feature type="compositionally biased region" description="Polar residues" evidence="2">
    <location>
        <begin position="399"/>
        <end position="414"/>
    </location>
</feature>
<organism evidence="3 4">
    <name type="scientific">Thelephora terrestris</name>
    <dbReference type="NCBI Taxonomy" id="56493"/>
    <lineage>
        <taxon>Eukaryota</taxon>
        <taxon>Fungi</taxon>
        <taxon>Dikarya</taxon>
        <taxon>Basidiomycota</taxon>
        <taxon>Agaricomycotina</taxon>
        <taxon>Agaricomycetes</taxon>
        <taxon>Thelephorales</taxon>
        <taxon>Thelephoraceae</taxon>
        <taxon>Thelephora</taxon>
    </lineage>
</organism>
<feature type="region of interest" description="Disordered" evidence="2">
    <location>
        <begin position="284"/>
        <end position="333"/>
    </location>
</feature>
<feature type="compositionally biased region" description="Polar residues" evidence="2">
    <location>
        <begin position="375"/>
        <end position="390"/>
    </location>
</feature>
<feature type="compositionally biased region" description="Low complexity" evidence="2">
    <location>
        <begin position="221"/>
        <end position="242"/>
    </location>
</feature>
<evidence type="ECO:0000256" key="1">
    <source>
        <dbReference type="SAM" id="Coils"/>
    </source>
</evidence>
<feature type="region of interest" description="Disordered" evidence="2">
    <location>
        <begin position="221"/>
        <end position="255"/>
    </location>
</feature>
<feature type="region of interest" description="Disordered" evidence="2">
    <location>
        <begin position="370"/>
        <end position="461"/>
    </location>
</feature>
<reference evidence="3" key="2">
    <citation type="submission" date="2020-11" db="EMBL/GenBank/DDBJ databases">
        <authorList>
            <consortium name="DOE Joint Genome Institute"/>
            <person name="Kuo A."/>
            <person name="Miyauchi S."/>
            <person name="Kiss E."/>
            <person name="Drula E."/>
            <person name="Kohler A."/>
            <person name="Sanchez-Garcia M."/>
            <person name="Andreopoulos B."/>
            <person name="Barry K.W."/>
            <person name="Bonito G."/>
            <person name="Buee M."/>
            <person name="Carver A."/>
            <person name="Chen C."/>
            <person name="Cichocki N."/>
            <person name="Clum A."/>
            <person name="Culley D."/>
            <person name="Crous P.W."/>
            <person name="Fauchery L."/>
            <person name="Girlanda M."/>
            <person name="Hayes R."/>
            <person name="Keri Z."/>
            <person name="Labutti K."/>
            <person name="Lipzen A."/>
            <person name="Lombard V."/>
            <person name="Magnuson J."/>
            <person name="Maillard F."/>
            <person name="Morin E."/>
            <person name="Murat C."/>
            <person name="Nolan M."/>
            <person name="Ohm R."/>
            <person name="Pangilinan J."/>
            <person name="Pereira M."/>
            <person name="Perotto S."/>
            <person name="Peter M."/>
            <person name="Riley R."/>
            <person name="Sitrit Y."/>
            <person name="Stielow B."/>
            <person name="Szollosi G."/>
            <person name="Zifcakova L."/>
            <person name="Stursova M."/>
            <person name="Spatafora J.W."/>
            <person name="Tedersoo L."/>
            <person name="Vaario L.-M."/>
            <person name="Yamada A."/>
            <person name="Yan M."/>
            <person name="Wang P."/>
            <person name="Xu J."/>
            <person name="Bruns T."/>
            <person name="Baldrian P."/>
            <person name="Vilgalys R."/>
            <person name="Henrissat B."/>
            <person name="Grigoriev I.V."/>
            <person name="Hibbett D."/>
            <person name="Nagy L.G."/>
            <person name="Martin F.M."/>
        </authorList>
    </citation>
    <scope>NUCLEOTIDE SEQUENCE</scope>
    <source>
        <strain evidence="3">UH-Tt-Lm1</strain>
    </source>
</reference>
<feature type="compositionally biased region" description="Low complexity" evidence="2">
    <location>
        <begin position="415"/>
        <end position="434"/>
    </location>
</feature>
<feature type="region of interest" description="Disordered" evidence="2">
    <location>
        <begin position="44"/>
        <end position="127"/>
    </location>
</feature>
<keyword evidence="1" id="KW-0175">Coiled coil</keyword>